<feature type="binding site" evidence="9">
    <location>
        <position position="243"/>
    </location>
    <ligand>
        <name>a ribonucleoside 5'-phosphate</name>
        <dbReference type="ChEBI" id="CHEBI:58043"/>
    </ligand>
</feature>
<evidence type="ECO:0000313" key="12">
    <source>
        <dbReference type="Proteomes" id="UP000449547"/>
    </source>
</evidence>
<evidence type="ECO:0000256" key="3">
    <source>
        <dbReference type="ARBA" id="ARBA00022741"/>
    </source>
</evidence>
<dbReference type="GO" id="GO:0016776">
    <property type="term" value="F:phosphotransferase activity, phosphate group as acceptor"/>
    <property type="evidence" value="ECO:0007669"/>
    <property type="project" value="InterPro"/>
</dbReference>
<evidence type="ECO:0000256" key="8">
    <source>
        <dbReference type="ARBA" id="ARBA00048116"/>
    </source>
</evidence>
<dbReference type="PANTHER" id="PTHR23359">
    <property type="entry name" value="NUCLEOTIDE KINASE"/>
    <property type="match status" value="1"/>
</dbReference>
<dbReference type="GO" id="GO:0005524">
    <property type="term" value="F:ATP binding"/>
    <property type="evidence" value="ECO:0007669"/>
    <property type="project" value="UniProtKB-KW"/>
</dbReference>
<evidence type="ECO:0000256" key="7">
    <source>
        <dbReference type="ARBA" id="ARBA00023242"/>
    </source>
</evidence>
<feature type="region of interest" description="NMPbind" evidence="9">
    <location>
        <begin position="130"/>
        <end position="160"/>
    </location>
</feature>
<feature type="region of interest" description="Disordered" evidence="10">
    <location>
        <begin position="17"/>
        <end position="54"/>
    </location>
</feature>
<dbReference type="OMA" id="FEDQHKV"/>
<keyword evidence="7 9" id="KW-0539">Nucleus</keyword>
<dbReference type="InterPro" id="IPR057781">
    <property type="entry name" value="YKL023C-A-like"/>
</dbReference>
<comment type="catalytic activity">
    <reaction evidence="8 9">
        <text>UMP + ATP = UDP + ADP</text>
        <dbReference type="Rhea" id="RHEA:24400"/>
        <dbReference type="ChEBI" id="CHEBI:30616"/>
        <dbReference type="ChEBI" id="CHEBI:57865"/>
        <dbReference type="ChEBI" id="CHEBI:58223"/>
        <dbReference type="ChEBI" id="CHEBI:456216"/>
        <dbReference type="EC" id="2.7.4.14"/>
    </reaction>
</comment>
<comment type="function">
    <text evidence="9">Catalyzes the phosphorylation of pyrimidine nucleoside monophosphates at the expense of ATP. Plays an important role in de novo pyrimidine nucleotide biosynthesis. Has preference for UMP and dUMP as phosphate acceptors, but can also use CMP, dCMP and AMP.</text>
</comment>
<comment type="similarity">
    <text evidence="9">Belongs to the adenylate kinase family. UMP-CMP kinase subfamily.</text>
</comment>
<comment type="subunit">
    <text evidence="9">Monomer.</text>
</comment>
<reference evidence="11 12" key="1">
    <citation type="submission" date="2019-07" db="EMBL/GenBank/DDBJ databases">
        <title>Genome assembly of two rare yeast pathogens: Diutina rugosa and Trichomonascus ciferrii.</title>
        <authorList>
            <person name="Mixao V."/>
            <person name="Saus E."/>
            <person name="Hansen A."/>
            <person name="Lass-Flor C."/>
            <person name="Gabaldon T."/>
        </authorList>
    </citation>
    <scope>NUCLEOTIDE SEQUENCE [LARGE SCALE GENOMIC DNA]</scope>
    <source>
        <strain evidence="11 12">CBS 613</strain>
    </source>
</reference>
<dbReference type="PRINTS" id="PR00094">
    <property type="entry name" value="ADENYLTKNASE"/>
</dbReference>
<feature type="binding site" evidence="9">
    <location>
        <begin position="158"/>
        <end position="160"/>
    </location>
    <ligand>
        <name>a ribonucleoside 5'-phosphate</name>
        <dbReference type="ChEBI" id="CHEBI:58043"/>
    </ligand>
</feature>
<evidence type="ECO:0000256" key="1">
    <source>
        <dbReference type="ARBA" id="ARBA00022490"/>
    </source>
</evidence>
<dbReference type="GO" id="GO:0019205">
    <property type="term" value="F:nucleobase-containing compound kinase activity"/>
    <property type="evidence" value="ECO:0007669"/>
    <property type="project" value="InterPro"/>
</dbReference>
<evidence type="ECO:0000313" key="11">
    <source>
        <dbReference type="EMBL" id="KAA8896702.1"/>
    </source>
</evidence>
<organism evidence="11 12">
    <name type="scientific">Diutina rugosa</name>
    <name type="common">Yeast</name>
    <name type="synonym">Candida rugosa</name>
    <dbReference type="NCBI Taxonomy" id="5481"/>
    <lineage>
        <taxon>Eukaryota</taxon>
        <taxon>Fungi</taxon>
        <taxon>Dikarya</taxon>
        <taxon>Ascomycota</taxon>
        <taxon>Saccharomycotina</taxon>
        <taxon>Pichiomycetes</taxon>
        <taxon>Debaryomycetaceae</taxon>
        <taxon>Diutina</taxon>
    </lineage>
</organism>
<keyword evidence="4 9" id="KW-0418">Kinase</keyword>
<dbReference type="GO" id="GO:0006221">
    <property type="term" value="P:pyrimidine nucleotide biosynthetic process"/>
    <property type="evidence" value="ECO:0007669"/>
    <property type="project" value="UniProtKB-UniRule"/>
</dbReference>
<sequence length="293" mass="32044">MFTRVARVARPAVARHVRFNSIKPTPRPQGSSGSSGSQGGANGHNHQGGFSGPKMSRGKILAAIGFLAVGSTIAASVYQKRPPQAAVEPEKQPEYSPDQVSVIFVLGGPGSGKGTQCDLLVKQYGFIHLSAGDLLRAEQKRPGSKYGELIANYIKNGEIVPQEITIALLNQAIGENLKQDNHKFLVDGFPRKMDQALTFEHEIVPSKLTIFFDCPESVMLKRLLKRGETSGRSDDNIESIKKRFRTFVDTSMPVVDYFEDQHKVVKVDCNQPVDVVNKQLVDALAAKGMKLTK</sequence>
<dbReference type="GO" id="GO:0005737">
    <property type="term" value="C:cytoplasm"/>
    <property type="evidence" value="ECO:0007669"/>
    <property type="project" value="UniProtKB-SubCell"/>
</dbReference>
<dbReference type="AlphaFoldDB" id="A0A642UCK7"/>
<comment type="cofactor">
    <cofactor evidence="9">
        <name>Mg(2+)</name>
        <dbReference type="ChEBI" id="CHEBI:18420"/>
    </cofactor>
    <text evidence="9">Binds 1 Mg(2+) ion per monomer.</text>
</comment>
<comment type="subcellular location">
    <subcellularLocation>
        <location evidence="9">Cytoplasm</location>
    </subcellularLocation>
    <subcellularLocation>
        <location evidence="9">Nucleus</location>
    </subcellularLocation>
    <text evidence="9">Predominantly cytoplasmic.</text>
</comment>
<dbReference type="Pfam" id="PF23521">
    <property type="entry name" value="YKL023C-A"/>
    <property type="match status" value="1"/>
</dbReference>
<feature type="region of interest" description="LID" evidence="9">
    <location>
        <begin position="225"/>
        <end position="235"/>
    </location>
</feature>
<feature type="binding site" evidence="9">
    <location>
        <position position="195"/>
    </location>
    <ligand>
        <name>a ribonucleoside 5'-phosphate</name>
        <dbReference type="ChEBI" id="CHEBI:58043"/>
    </ligand>
</feature>
<dbReference type="GO" id="GO:0005634">
    <property type="term" value="C:nucleus"/>
    <property type="evidence" value="ECO:0007669"/>
    <property type="project" value="UniProtKB-SubCell"/>
</dbReference>
<dbReference type="HAMAP" id="MF_00235">
    <property type="entry name" value="Adenylate_kinase_Adk"/>
    <property type="match status" value="1"/>
</dbReference>
<dbReference type="EC" id="2.7.4.14" evidence="9"/>
<dbReference type="Gene3D" id="3.40.50.300">
    <property type="entry name" value="P-loop containing nucleotide triphosphate hydrolases"/>
    <property type="match status" value="1"/>
</dbReference>
<keyword evidence="12" id="KW-1185">Reference proteome</keyword>
<dbReference type="Pfam" id="PF00406">
    <property type="entry name" value="ADK"/>
    <property type="match status" value="1"/>
</dbReference>
<accession>A0A642UCK7</accession>
<dbReference type="GO" id="GO:0006207">
    <property type="term" value="P:'de novo' pyrimidine nucleobase biosynthetic process"/>
    <property type="evidence" value="ECO:0007669"/>
    <property type="project" value="InterPro"/>
</dbReference>
<feature type="binding site" evidence="9">
    <location>
        <position position="226"/>
    </location>
    <ligand>
        <name>ATP</name>
        <dbReference type="ChEBI" id="CHEBI:30616"/>
    </ligand>
</feature>
<evidence type="ECO:0000256" key="5">
    <source>
        <dbReference type="ARBA" id="ARBA00022840"/>
    </source>
</evidence>
<comment type="caution">
    <text evidence="11">The sequence shown here is derived from an EMBL/GenBank/DDBJ whole genome shotgun (WGS) entry which is preliminary data.</text>
</comment>
<dbReference type="OrthoDB" id="442176at2759"/>
<dbReference type="InterPro" id="IPR006266">
    <property type="entry name" value="UMP_CMP_kinase"/>
</dbReference>
<feature type="binding site" evidence="9">
    <location>
        <position position="136"/>
    </location>
    <ligand>
        <name>a ribonucleoside 5'-phosphate</name>
        <dbReference type="ChEBI" id="CHEBI:58043"/>
    </ligand>
</feature>
<evidence type="ECO:0000256" key="10">
    <source>
        <dbReference type="SAM" id="MobiDB-lite"/>
    </source>
</evidence>
<feature type="binding site" evidence="9">
    <location>
        <position position="271"/>
    </location>
    <ligand>
        <name>ATP</name>
        <dbReference type="ChEBI" id="CHEBI:30616"/>
    </ligand>
</feature>
<keyword evidence="2 9" id="KW-0808">Transferase</keyword>
<evidence type="ECO:0000256" key="6">
    <source>
        <dbReference type="ARBA" id="ARBA00022975"/>
    </source>
</evidence>
<proteinExistence type="inferred from homology"/>
<comment type="domain">
    <text evidence="9">Consists of three domains, a large central CORE domain and two small peripheral domains, NMPbind and LID, which undergo movements during catalysis. The LID domain closes over the site of phosphoryl transfer upon ATP binding. Assembling and dissambling the active center during each catalytic cycle provides an effective means to prevent ATP hydrolysis.</text>
</comment>
<feature type="binding site" evidence="9">
    <location>
        <begin position="188"/>
        <end position="191"/>
    </location>
    <ligand>
        <name>a ribonucleoside 5'-phosphate</name>
        <dbReference type="ChEBI" id="CHEBI:58043"/>
    </ligand>
</feature>
<dbReference type="SUPFAM" id="SSF52540">
    <property type="entry name" value="P-loop containing nucleoside triphosphate hydrolases"/>
    <property type="match status" value="1"/>
</dbReference>
<keyword evidence="3 9" id="KW-0547">Nucleotide-binding</keyword>
<dbReference type="InterPro" id="IPR027417">
    <property type="entry name" value="P-loop_NTPase"/>
</dbReference>
<evidence type="ECO:0000256" key="9">
    <source>
        <dbReference type="HAMAP-Rule" id="MF_03172"/>
    </source>
</evidence>
<feature type="binding site" evidence="9">
    <location>
        <position position="232"/>
    </location>
    <ligand>
        <name>a ribonucleoside 5'-phosphate</name>
        <dbReference type="ChEBI" id="CHEBI:58043"/>
    </ligand>
</feature>
<dbReference type="CDD" id="cd01428">
    <property type="entry name" value="ADK"/>
    <property type="match status" value="1"/>
</dbReference>
<protein>
    <recommendedName>
        <fullName evidence="9">Uridylate kinase</fullName>
        <shortName evidence="9">UK</shortName>
        <ecNumber evidence="9">2.7.4.14</ecNumber>
    </recommendedName>
    <alternativeName>
        <fullName evidence="9">ATP:UMP phosphotransferase</fullName>
    </alternativeName>
    <alternativeName>
        <fullName evidence="9">Deoxycytidylate kinase</fullName>
        <shortName evidence="9">CK</shortName>
        <shortName evidence="9">dCMP kinase</shortName>
    </alternativeName>
    <alternativeName>
        <fullName evidence="9">Uridine monophosphate kinase</fullName>
        <shortName evidence="9">UMP kinase</shortName>
        <shortName evidence="9">UMPK</shortName>
    </alternativeName>
</protein>
<dbReference type="VEuPathDB" id="FungiDB:DIURU_005714"/>
<name>A0A642UCK7_DIURU</name>
<dbReference type="PROSITE" id="PS00113">
    <property type="entry name" value="ADENYLATE_KINASE"/>
    <property type="match status" value="1"/>
</dbReference>
<dbReference type="HAMAP" id="MF_03172">
    <property type="entry name" value="Adenylate_kinase_UMP_CMP_kin"/>
    <property type="match status" value="1"/>
</dbReference>
<keyword evidence="1 9" id="KW-0963">Cytoplasm</keyword>
<evidence type="ECO:0000256" key="2">
    <source>
        <dbReference type="ARBA" id="ARBA00022679"/>
    </source>
</evidence>
<dbReference type="GO" id="GO:0009123">
    <property type="term" value="P:nucleoside monophosphate metabolic process"/>
    <property type="evidence" value="ECO:0007669"/>
    <property type="project" value="UniProtKB-ARBA"/>
</dbReference>
<feature type="binding site" evidence="9">
    <location>
        <begin position="110"/>
        <end position="115"/>
    </location>
    <ligand>
        <name>ATP</name>
        <dbReference type="ChEBI" id="CHEBI:30616"/>
    </ligand>
</feature>
<dbReference type="InterPro" id="IPR000850">
    <property type="entry name" value="Adenylat/UMP-CMP_kin"/>
</dbReference>
<keyword evidence="5 9" id="KW-0067">ATP-binding</keyword>
<dbReference type="NCBIfam" id="TIGR01359">
    <property type="entry name" value="UMP_CMP_kin_fam"/>
    <property type="match status" value="1"/>
</dbReference>
<evidence type="ECO:0000256" key="4">
    <source>
        <dbReference type="ARBA" id="ARBA00022777"/>
    </source>
</evidence>
<dbReference type="FunFam" id="3.40.50.300:FF:000315">
    <property type="entry name" value="Adenylate kinase 1"/>
    <property type="match status" value="1"/>
</dbReference>
<dbReference type="Proteomes" id="UP000449547">
    <property type="component" value="Unassembled WGS sequence"/>
</dbReference>
<gene>
    <name evidence="9" type="primary">URA6</name>
    <name evidence="11" type="ORF">DIURU_005714</name>
</gene>
<dbReference type="InterPro" id="IPR033690">
    <property type="entry name" value="Adenylat_kinase_CS"/>
</dbReference>
<keyword evidence="6 9" id="KW-0665">Pyrimidine biosynthesis</keyword>
<dbReference type="EMBL" id="SWFT01000163">
    <property type="protein sequence ID" value="KAA8896702.1"/>
    <property type="molecule type" value="Genomic_DNA"/>
</dbReference>